<comment type="subcellular location">
    <subcellularLocation>
        <location evidence="1">Cell membrane</location>
        <topology evidence="1">Multi-pass membrane protein</topology>
    </subcellularLocation>
</comment>
<sequence>MESSARSVSMGSLVLSTLRHRQAVTLAVALGVATATAVITGALLVGDSMRGSLRSLTVERLGRIESIVSPGAFFPIDQVTLDGQTITVSANEDSEANSGAFTTTPVILFPGGSVEAEAESDNRQRRIGGVQVLGIEDTFWDLDVTGIRPEASPGDQSVVLNQAAADELRVAVGDQVTLRLPVEGAVPADSPLGRREIQSEGLPRMKVAAIVADAGLGRFSLSPNQAAPKTVFASREVIAEVLDREGQANAILDSRKLDAESVDWSLEALGWNLQTIERGENADGQPVIHYLSLTSENLLLPTDAVRSIQNVLPRDSVTPVMTYLANAIEFIDPESGEVLVNDQHHSVPYSTLSALDSGPTLALDYSIKDAAPMSSESSGDEDRAPIVINDWTADRLGAKPGDSVRVFFYEPEVENGREVERSFDATITQVVPVTIPSKPYRRNREAVFDDPITPYNDPNLTPDVPGVTDQASIGDWDLPFQLERDIAREDDLYWNEQRLTPKAFVPLAVGQKQFGSRFGETTGLRLDPKLASDMPGLRADILEATRTVQAELGWTPRLIQAEQLAASKGTTPFDGLFLALSFFVILAAVMLIALLLRLGVLQRLSEFGTLLAIGFTPGRVMRLALSETAVTAAIGTLLGILGGVAYAWGVLWALRSWWVGAVTVPFLQFHATPLSIGLGGVLGWLVCMMTAVWTLRFLLKLNPASLVGGRITDTTSAMGKRVKPSTNGTGSRARMIAWALVILAVVAAVAGAMGGGQQAAGGFVAAGMLLLIAMLIGVHQFIRRKRTASTSETNAGEVNLASRTLNGLAAANARRSPLRSTLAIGLVATAAFLILSISVFRLSPTREGTGGFDLIGQTAQPLHQDLRAEDIRSELLGRDADLLADAAVRVVPFRMKSGDDASCNNLYQAMRPTVIGLSPDDSIDGFGWAGMAGETAEATWQLLDVPASGTADDPVPVVIDQNTAMWSLQMRGGIGEVKAFTYDADPIHFRVVGLLAGSVLQGKLIVGEQAFENVFPRSTGYQYFLFAIGGDQQNADTVSTMNDAQDSETIDQVSEVLESRLVDAGMDVQRADRVLEGLLAVQNTYLRTFQSLGALGLLLGTIGLAVAQLRSVLERRGELAVMRAVGFSRQRLAALVLGENTFLLALGIGCGAVTALLAVLPYAWLSGTQMPILEPLGILIAIFAFGTLAGLVAVWKVLTLPLVESLRAENAVADV</sequence>
<dbReference type="InterPro" id="IPR003838">
    <property type="entry name" value="ABC3_permease_C"/>
</dbReference>
<dbReference type="RefSeq" id="WP_230271226.1">
    <property type="nucleotide sequence ID" value="NZ_JAJKFW010000006.1"/>
</dbReference>
<feature type="transmembrane region" description="Helical" evidence="6">
    <location>
        <begin position="735"/>
        <end position="753"/>
    </location>
</feature>
<evidence type="ECO:0000256" key="5">
    <source>
        <dbReference type="ARBA" id="ARBA00023136"/>
    </source>
</evidence>
<feature type="domain" description="ABC3 transporter permease C-terminal" evidence="7">
    <location>
        <begin position="579"/>
        <end position="703"/>
    </location>
</feature>
<dbReference type="EMBL" id="JAJKFW010000006">
    <property type="protein sequence ID" value="MCC9641226.1"/>
    <property type="molecule type" value="Genomic_DNA"/>
</dbReference>
<evidence type="ECO:0000259" key="7">
    <source>
        <dbReference type="Pfam" id="PF02687"/>
    </source>
</evidence>
<evidence type="ECO:0000256" key="4">
    <source>
        <dbReference type="ARBA" id="ARBA00022989"/>
    </source>
</evidence>
<feature type="transmembrane region" description="Helical" evidence="6">
    <location>
        <begin position="1092"/>
        <end position="1113"/>
    </location>
</feature>
<dbReference type="InterPro" id="IPR051125">
    <property type="entry name" value="ABC-4/HrtB_transporter"/>
</dbReference>
<feature type="transmembrane region" description="Helical" evidence="6">
    <location>
        <begin position="1176"/>
        <end position="1198"/>
    </location>
</feature>
<evidence type="ECO:0000313" key="8">
    <source>
        <dbReference type="EMBL" id="MCC9641226.1"/>
    </source>
</evidence>
<keyword evidence="5 6" id="KW-0472">Membrane</keyword>
<feature type="transmembrane region" description="Helical" evidence="6">
    <location>
        <begin position="1134"/>
        <end position="1164"/>
    </location>
</feature>
<name>A0ABS8NCF3_9BACT</name>
<feature type="transmembrane region" description="Helical" evidence="6">
    <location>
        <begin position="822"/>
        <end position="840"/>
    </location>
</feature>
<evidence type="ECO:0000313" key="9">
    <source>
        <dbReference type="Proteomes" id="UP001430306"/>
    </source>
</evidence>
<keyword evidence="4 6" id="KW-1133">Transmembrane helix</keyword>
<evidence type="ECO:0000256" key="2">
    <source>
        <dbReference type="ARBA" id="ARBA00022475"/>
    </source>
</evidence>
<protein>
    <submittedName>
        <fullName evidence="8">FtsX-like permease family protein</fullName>
    </submittedName>
</protein>
<keyword evidence="9" id="KW-1185">Reference proteome</keyword>
<organism evidence="8 9">
    <name type="scientific">Rhodopirellula halodulae</name>
    <dbReference type="NCBI Taxonomy" id="2894198"/>
    <lineage>
        <taxon>Bacteria</taxon>
        <taxon>Pseudomonadati</taxon>
        <taxon>Planctomycetota</taxon>
        <taxon>Planctomycetia</taxon>
        <taxon>Pirellulales</taxon>
        <taxon>Pirellulaceae</taxon>
        <taxon>Rhodopirellula</taxon>
    </lineage>
</organism>
<feature type="transmembrane region" description="Helical" evidence="6">
    <location>
        <begin position="629"/>
        <end position="654"/>
    </location>
</feature>
<dbReference type="PANTHER" id="PTHR43738">
    <property type="entry name" value="ABC TRANSPORTER, MEMBRANE PROTEIN"/>
    <property type="match status" value="1"/>
</dbReference>
<dbReference type="Pfam" id="PF02687">
    <property type="entry name" value="FtsX"/>
    <property type="match status" value="2"/>
</dbReference>
<reference evidence="8" key="1">
    <citation type="submission" date="2021-11" db="EMBL/GenBank/DDBJ databases">
        <title>Genome sequence.</title>
        <authorList>
            <person name="Sun Q."/>
        </authorList>
    </citation>
    <scope>NUCLEOTIDE SEQUENCE</scope>
    <source>
        <strain evidence="8">JC740</strain>
    </source>
</reference>
<gene>
    <name evidence="8" type="ORF">LOC71_02995</name>
</gene>
<feature type="transmembrane region" description="Helical" evidence="6">
    <location>
        <begin position="674"/>
        <end position="695"/>
    </location>
</feature>
<dbReference type="Proteomes" id="UP001430306">
    <property type="component" value="Unassembled WGS sequence"/>
</dbReference>
<dbReference type="PANTHER" id="PTHR43738:SF2">
    <property type="entry name" value="ABC TRANSPORTER PERMEASE"/>
    <property type="match status" value="1"/>
</dbReference>
<feature type="domain" description="ABC3 transporter permease C-terminal" evidence="7">
    <location>
        <begin position="1093"/>
        <end position="1196"/>
    </location>
</feature>
<feature type="transmembrane region" description="Helical" evidence="6">
    <location>
        <begin position="576"/>
        <end position="596"/>
    </location>
</feature>
<comment type="caution">
    <text evidence="8">The sequence shown here is derived from an EMBL/GenBank/DDBJ whole genome shotgun (WGS) entry which is preliminary data.</text>
</comment>
<evidence type="ECO:0000256" key="1">
    <source>
        <dbReference type="ARBA" id="ARBA00004651"/>
    </source>
</evidence>
<evidence type="ECO:0000256" key="6">
    <source>
        <dbReference type="SAM" id="Phobius"/>
    </source>
</evidence>
<keyword evidence="3 6" id="KW-0812">Transmembrane</keyword>
<accession>A0ABS8NCF3</accession>
<evidence type="ECO:0000256" key="3">
    <source>
        <dbReference type="ARBA" id="ARBA00022692"/>
    </source>
</evidence>
<feature type="transmembrane region" description="Helical" evidence="6">
    <location>
        <begin position="759"/>
        <end position="778"/>
    </location>
</feature>
<proteinExistence type="predicted"/>
<keyword evidence="2" id="KW-1003">Cell membrane</keyword>
<feature type="transmembrane region" description="Helical" evidence="6">
    <location>
        <begin position="23"/>
        <end position="45"/>
    </location>
</feature>